<gene>
    <name evidence="3" type="ORF">DFR49_2048</name>
</gene>
<dbReference type="InterPro" id="IPR022002">
    <property type="entry name" value="ChsH2_Znr"/>
</dbReference>
<proteinExistence type="predicted"/>
<dbReference type="PANTHER" id="PTHR34075">
    <property type="entry name" value="BLR3430 PROTEIN"/>
    <property type="match status" value="1"/>
</dbReference>
<dbReference type="SUPFAM" id="SSF50249">
    <property type="entry name" value="Nucleic acid-binding proteins"/>
    <property type="match status" value="1"/>
</dbReference>
<organism evidence="3 4">
    <name type="scientific">Hephaestia caeni</name>
    <dbReference type="NCBI Taxonomy" id="645617"/>
    <lineage>
        <taxon>Bacteria</taxon>
        <taxon>Pseudomonadati</taxon>
        <taxon>Pseudomonadota</taxon>
        <taxon>Alphaproteobacteria</taxon>
        <taxon>Sphingomonadales</taxon>
        <taxon>Sphingomonadaceae</taxon>
        <taxon>Hephaestia</taxon>
    </lineage>
</organism>
<dbReference type="InterPro" id="IPR052513">
    <property type="entry name" value="Thioester_dehydratase-like"/>
</dbReference>
<dbReference type="OrthoDB" id="3182121at2"/>
<evidence type="ECO:0000259" key="1">
    <source>
        <dbReference type="Pfam" id="PF01796"/>
    </source>
</evidence>
<sequence>MGESLLPAPPASPETAKFVAAAREGRFLIRRCTVCAKPHWYPRAICPFCGGETQWEEATGRGELYAFSTLMRADPPYTLAYVTLAEGPTMMTNIVDADPAALAIGQPVRIVWRAAEDGTPVPCFTPADQPT</sequence>
<dbReference type="PANTHER" id="PTHR34075:SF5">
    <property type="entry name" value="BLR3430 PROTEIN"/>
    <property type="match status" value="1"/>
</dbReference>
<dbReference type="InterPro" id="IPR002878">
    <property type="entry name" value="ChsH2_C"/>
</dbReference>
<dbReference type="Pfam" id="PF12172">
    <property type="entry name" value="zf-ChsH2"/>
    <property type="match status" value="1"/>
</dbReference>
<dbReference type="Gene3D" id="6.10.30.10">
    <property type="match status" value="1"/>
</dbReference>
<evidence type="ECO:0008006" key="5">
    <source>
        <dbReference type="Google" id="ProtNLM"/>
    </source>
</evidence>
<reference evidence="3 4" key="1">
    <citation type="submission" date="2018-08" db="EMBL/GenBank/DDBJ databases">
        <title>Genomic Encyclopedia of Type Strains, Phase IV (KMG-IV): sequencing the most valuable type-strain genomes for metagenomic binning, comparative biology and taxonomic classification.</title>
        <authorList>
            <person name="Goeker M."/>
        </authorList>
    </citation>
    <scope>NUCLEOTIDE SEQUENCE [LARGE SCALE GENOMIC DNA]</scope>
    <source>
        <strain evidence="3 4">DSM 25527</strain>
    </source>
</reference>
<protein>
    <recommendedName>
        <fullName evidence="5">OB-fold protein</fullName>
    </recommendedName>
</protein>
<feature type="domain" description="ChsH2 rubredoxin-like zinc ribbon" evidence="2">
    <location>
        <begin position="20"/>
        <end position="52"/>
    </location>
</feature>
<feature type="domain" description="ChsH2 C-terminal OB-fold" evidence="1">
    <location>
        <begin position="55"/>
        <end position="113"/>
    </location>
</feature>
<evidence type="ECO:0000313" key="3">
    <source>
        <dbReference type="EMBL" id="RIA43819.1"/>
    </source>
</evidence>
<comment type="caution">
    <text evidence="3">The sequence shown here is derived from an EMBL/GenBank/DDBJ whole genome shotgun (WGS) entry which is preliminary data.</text>
</comment>
<dbReference type="EMBL" id="QXDC01000003">
    <property type="protein sequence ID" value="RIA43819.1"/>
    <property type="molecule type" value="Genomic_DNA"/>
</dbReference>
<evidence type="ECO:0000259" key="2">
    <source>
        <dbReference type="Pfam" id="PF12172"/>
    </source>
</evidence>
<accession>A0A397P703</accession>
<dbReference type="AlphaFoldDB" id="A0A397P703"/>
<name>A0A397P703_9SPHN</name>
<dbReference type="Pfam" id="PF01796">
    <property type="entry name" value="OB_ChsH2_C"/>
    <property type="match status" value="1"/>
</dbReference>
<dbReference type="InterPro" id="IPR012340">
    <property type="entry name" value="NA-bd_OB-fold"/>
</dbReference>
<evidence type="ECO:0000313" key="4">
    <source>
        <dbReference type="Proteomes" id="UP000266568"/>
    </source>
</evidence>
<dbReference type="RefSeq" id="WP_119035624.1">
    <property type="nucleotide sequence ID" value="NZ_QXDC01000003.1"/>
</dbReference>
<dbReference type="Proteomes" id="UP000266568">
    <property type="component" value="Unassembled WGS sequence"/>
</dbReference>
<keyword evidence="4" id="KW-1185">Reference proteome</keyword>